<evidence type="ECO:0000259" key="2">
    <source>
        <dbReference type="PROSITE" id="PS50994"/>
    </source>
</evidence>
<dbReference type="InterPro" id="IPR036397">
    <property type="entry name" value="RNaseH_sf"/>
</dbReference>
<dbReference type="AlphaFoldDB" id="A0A448ZV88"/>
<organism evidence="3 10">
    <name type="scientific">Metamycoplasma orale</name>
    <name type="common">Mycoplasma orale</name>
    <dbReference type="NCBI Taxonomy" id="2121"/>
    <lineage>
        <taxon>Bacteria</taxon>
        <taxon>Bacillati</taxon>
        <taxon>Mycoplasmatota</taxon>
        <taxon>Mycoplasmoidales</taxon>
        <taxon>Metamycoplasmataceae</taxon>
        <taxon>Metamycoplasma</taxon>
    </lineage>
</organism>
<evidence type="ECO:0000313" key="5">
    <source>
        <dbReference type="EMBL" id="VEU55503.1"/>
    </source>
</evidence>
<evidence type="ECO:0000256" key="1">
    <source>
        <dbReference type="ARBA" id="ARBA00023172"/>
    </source>
</evidence>
<dbReference type="PANTHER" id="PTHR10948:SF23">
    <property type="entry name" value="TRANSPOSASE INSI FOR INSERTION SEQUENCE ELEMENT IS30A-RELATED"/>
    <property type="match status" value="1"/>
</dbReference>
<keyword evidence="9" id="KW-0614">Plasmid</keyword>
<dbReference type="KEGG" id="mob:NCTC10112_00151"/>
<dbReference type="KEGG" id="mob:NCTC10112_00047"/>
<dbReference type="KEGG" id="mob:NCTC10112_00646"/>
<geneLocation type="plasmid" evidence="9">
    <name>2</name>
</geneLocation>
<accession>A0A448ZV88</accession>
<dbReference type="OrthoDB" id="396854at2"/>
<dbReference type="InterPro" id="IPR051917">
    <property type="entry name" value="Transposase-Integrase"/>
</dbReference>
<keyword evidence="10" id="KW-1185">Reference proteome</keyword>
<dbReference type="Pfam" id="PF00665">
    <property type="entry name" value="rve"/>
    <property type="match status" value="1"/>
</dbReference>
<reference evidence="3 10" key="1">
    <citation type="submission" date="2019-01" db="EMBL/GenBank/DDBJ databases">
        <authorList>
            <consortium name="Pathogen Informatics"/>
        </authorList>
    </citation>
    <scope>NUCLEOTIDE SEQUENCE [LARGE SCALE GENOMIC DNA]</scope>
    <source>
        <strain evidence="3 10">NCTC10112</strain>
        <plasmid evidence="10">2</plasmid>
    </source>
</reference>
<dbReference type="NCBIfam" id="NF033563">
    <property type="entry name" value="transpos_IS30"/>
    <property type="match status" value="1"/>
</dbReference>
<dbReference type="Proteomes" id="UP000290482">
    <property type="component" value="Chromosome"/>
</dbReference>
<gene>
    <name evidence="3" type="ORF">NCTC10112_00047</name>
    <name evidence="4" type="ORF">NCTC10112_00151</name>
    <name evidence="5" type="ORF">NCTC10112_00261</name>
    <name evidence="6" type="ORF">NCTC10112_00354</name>
    <name evidence="7" type="ORF">NCTC10112_00366</name>
    <name evidence="8" type="ORF">NCTC10112_00646</name>
    <name evidence="9" type="ORF">NCTC10112_00660</name>
</gene>
<sequence>MNYTHINYEERVLIEHYFNLNYSINKIAKEINRSPSTISRELKRNFDSNIMNYNSNSASQLARKRRYHRFYFKFFSIREEYEAFNDIFTNVYNKTIWTVELLHFAAKYLFKFKCPSLRTTFNWIKSGNWVLVHKDLLRKSYVRGGKRKNTTVVDRLVQSEYVIPYWARPKEINNRSEFGHWEIDLICGKNARGHYHIITLVERQTRFAFTEKIKGKHPDNLNRILLKMIAKYNIPVFSITTDNGFEFRKLGLIGYKLGICIYQCDKYASWQKGSDENWNGLFRRFFPKGTDFNDISPEEIQRVTTLINKRLRKTLNYKSAEELYVDAYNKTIESL</sequence>
<dbReference type="GO" id="GO:0004803">
    <property type="term" value="F:transposase activity"/>
    <property type="evidence" value="ECO:0007669"/>
    <property type="project" value="TreeGrafter"/>
</dbReference>
<dbReference type="EMBL" id="LR214940">
    <property type="protein sequence ID" value="VEU55167.1"/>
    <property type="molecule type" value="Genomic_DNA"/>
</dbReference>
<proteinExistence type="predicted"/>
<protein>
    <submittedName>
        <fullName evidence="3">Transposase</fullName>
    </submittedName>
</protein>
<dbReference type="GO" id="GO:0005829">
    <property type="term" value="C:cytosol"/>
    <property type="evidence" value="ECO:0007669"/>
    <property type="project" value="TreeGrafter"/>
</dbReference>
<dbReference type="Gene3D" id="3.30.420.10">
    <property type="entry name" value="Ribonuclease H-like superfamily/Ribonuclease H"/>
    <property type="match status" value="1"/>
</dbReference>
<dbReference type="EMBL" id="LR214940">
    <property type="protein sequence ID" value="VEU55693.1"/>
    <property type="molecule type" value="Genomic_DNA"/>
</dbReference>
<dbReference type="EMBL" id="LR214940">
    <property type="protein sequence ID" value="VEU55669.1"/>
    <property type="molecule type" value="Genomic_DNA"/>
</dbReference>
<dbReference type="EMBL" id="LR214940">
    <property type="protein sequence ID" value="VEU56043.1"/>
    <property type="molecule type" value="Genomic_DNA"/>
</dbReference>
<dbReference type="EMBL" id="LR214940">
    <property type="protein sequence ID" value="VEU55503.1"/>
    <property type="molecule type" value="Genomic_DNA"/>
</dbReference>
<evidence type="ECO:0000313" key="10">
    <source>
        <dbReference type="Proteomes" id="UP000290482"/>
    </source>
</evidence>
<evidence type="ECO:0000313" key="3">
    <source>
        <dbReference type="EMBL" id="VEU55167.1"/>
    </source>
</evidence>
<dbReference type="InterPro" id="IPR001584">
    <property type="entry name" value="Integrase_cat-core"/>
</dbReference>
<evidence type="ECO:0000313" key="4">
    <source>
        <dbReference type="EMBL" id="VEU55291.1"/>
    </source>
</evidence>
<dbReference type="KEGG" id="mob:NCTC10112_00660"/>
<dbReference type="InterPro" id="IPR025246">
    <property type="entry name" value="IS30-like_HTH"/>
</dbReference>
<dbReference type="PANTHER" id="PTHR10948">
    <property type="entry name" value="TRANSPOSASE"/>
    <property type="match status" value="1"/>
</dbReference>
<keyword evidence="1" id="KW-0233">DNA recombination</keyword>
<dbReference type="KEGG" id="mob:NCTC10112_00366"/>
<evidence type="ECO:0000313" key="7">
    <source>
        <dbReference type="EMBL" id="VEU55693.1"/>
    </source>
</evidence>
<dbReference type="KEGG" id="mob:NCTC10112_00354"/>
<dbReference type="EMBL" id="LR214940">
    <property type="protein sequence ID" value="VEU55291.1"/>
    <property type="molecule type" value="Genomic_DNA"/>
</dbReference>
<dbReference type="InterPro" id="IPR012337">
    <property type="entry name" value="RNaseH-like_sf"/>
</dbReference>
<evidence type="ECO:0000313" key="9">
    <source>
        <dbReference type="EMBL" id="VEU56675.1"/>
    </source>
</evidence>
<dbReference type="PROSITE" id="PS50994">
    <property type="entry name" value="INTEGRASE"/>
    <property type="match status" value="1"/>
</dbReference>
<evidence type="ECO:0000313" key="8">
    <source>
        <dbReference type="EMBL" id="VEU56043.1"/>
    </source>
</evidence>
<name>A0A448ZV88_METOS</name>
<feature type="domain" description="Integrase catalytic" evidence="2">
    <location>
        <begin position="165"/>
        <end position="328"/>
    </location>
</feature>
<dbReference type="EMBL" id="LR214941">
    <property type="protein sequence ID" value="VEU56675.1"/>
    <property type="molecule type" value="Genomic_DNA"/>
</dbReference>
<dbReference type="GO" id="GO:0006310">
    <property type="term" value="P:DNA recombination"/>
    <property type="evidence" value="ECO:0007669"/>
    <property type="project" value="UniProtKB-KW"/>
</dbReference>
<dbReference type="GO" id="GO:0003676">
    <property type="term" value="F:nucleic acid binding"/>
    <property type="evidence" value="ECO:0007669"/>
    <property type="project" value="InterPro"/>
</dbReference>
<dbReference type="Proteomes" id="UP000290482">
    <property type="component" value="Plasmid 2"/>
</dbReference>
<evidence type="ECO:0000313" key="6">
    <source>
        <dbReference type="EMBL" id="VEU55669.1"/>
    </source>
</evidence>
<dbReference type="Pfam" id="PF13936">
    <property type="entry name" value="HTH_38"/>
    <property type="match status" value="1"/>
</dbReference>
<dbReference type="KEGG" id="mob:NCTC10112_00261"/>
<dbReference type="InterPro" id="IPR053392">
    <property type="entry name" value="Transposase_IS30-like"/>
</dbReference>
<dbReference type="GO" id="GO:0015074">
    <property type="term" value="P:DNA integration"/>
    <property type="evidence" value="ECO:0007669"/>
    <property type="project" value="InterPro"/>
</dbReference>
<dbReference type="RefSeq" id="WP_129619121.1">
    <property type="nucleotide sequence ID" value="NZ_LR214940.1"/>
</dbReference>
<dbReference type="GO" id="GO:0032196">
    <property type="term" value="P:transposition"/>
    <property type="evidence" value="ECO:0007669"/>
    <property type="project" value="TreeGrafter"/>
</dbReference>
<dbReference type="SUPFAM" id="SSF53098">
    <property type="entry name" value="Ribonuclease H-like"/>
    <property type="match status" value="1"/>
</dbReference>